<evidence type="ECO:0000259" key="2">
    <source>
        <dbReference type="Pfam" id="PF00472"/>
    </source>
</evidence>
<dbReference type="InterPro" id="IPR052104">
    <property type="entry name" value="Mito_Release_Factor_mL62"/>
</dbReference>
<dbReference type="GO" id="GO:0005762">
    <property type="term" value="C:mitochondrial large ribosomal subunit"/>
    <property type="evidence" value="ECO:0007669"/>
    <property type="project" value="TreeGrafter"/>
</dbReference>
<dbReference type="PANTHER" id="PTHR11075">
    <property type="entry name" value="PEPTIDE CHAIN RELEASE FACTOR"/>
    <property type="match status" value="1"/>
</dbReference>
<dbReference type="InterPro" id="IPR000352">
    <property type="entry name" value="Pep_chain_release_fac_I"/>
</dbReference>
<dbReference type="AlphaFoldDB" id="A0A8H2WV33"/>
<dbReference type="PANTHER" id="PTHR11075:SF54">
    <property type="entry name" value="LARGE RIBOSOMAL SUBUNIT PROTEIN ML62"/>
    <property type="match status" value="1"/>
</dbReference>
<sequence>MLTPLRLLRAPSIPYFLKRHGSSLKYMQSGMGAIQSRRPNTRYISISPLSKDDTQSYQWVAHSGGLHDEGTPLPPSISSFVDKSEEAKRLARGWVKEFVDQGGIPKREFEIGYSRSSGPGGQHVNKTNTKATVRLPVNCRWIPEWAKSDLRKHMTFYVVRSDSLQVSSDVHRSQSQNLAECLKKINAQIGSAASRAIPKPPDAEKLKRIAKHEATFGRAQKEIKQRSKAIKQGRAKVRPE</sequence>
<comment type="caution">
    <text evidence="3">The sequence shown here is derived from an EMBL/GenBank/DDBJ whole genome shotgun (WGS) entry which is preliminary data.</text>
</comment>
<evidence type="ECO:0000313" key="4">
    <source>
        <dbReference type="Proteomes" id="UP000663840"/>
    </source>
</evidence>
<evidence type="ECO:0000313" key="3">
    <source>
        <dbReference type="EMBL" id="CAE6402591.1"/>
    </source>
</evidence>
<dbReference type="Proteomes" id="UP000663840">
    <property type="component" value="Unassembled WGS sequence"/>
</dbReference>
<dbReference type="Gene3D" id="3.30.160.20">
    <property type="match status" value="1"/>
</dbReference>
<dbReference type="EMBL" id="CAJMWR010000797">
    <property type="protein sequence ID" value="CAE6402591.1"/>
    <property type="molecule type" value="Genomic_DNA"/>
</dbReference>
<feature type="domain" description="Prokaryotic-type class I peptide chain release factors" evidence="2">
    <location>
        <begin position="104"/>
        <end position="234"/>
    </location>
</feature>
<evidence type="ECO:0000256" key="1">
    <source>
        <dbReference type="SAM" id="MobiDB-lite"/>
    </source>
</evidence>
<organism evidence="3 4">
    <name type="scientific">Rhizoctonia solani</name>
    <dbReference type="NCBI Taxonomy" id="456999"/>
    <lineage>
        <taxon>Eukaryota</taxon>
        <taxon>Fungi</taxon>
        <taxon>Dikarya</taxon>
        <taxon>Basidiomycota</taxon>
        <taxon>Agaricomycotina</taxon>
        <taxon>Agaricomycetes</taxon>
        <taxon>Cantharellales</taxon>
        <taxon>Ceratobasidiaceae</taxon>
        <taxon>Rhizoctonia</taxon>
    </lineage>
</organism>
<name>A0A8H2WV33_9AGAM</name>
<protein>
    <recommendedName>
        <fullName evidence="2">Prokaryotic-type class I peptide chain release factors domain-containing protein</fullName>
    </recommendedName>
</protein>
<dbReference type="Pfam" id="PF00472">
    <property type="entry name" value="RF-1"/>
    <property type="match status" value="1"/>
</dbReference>
<gene>
    <name evidence="3" type="ORF">RDB_LOCUS37457</name>
</gene>
<accession>A0A8H2WV33</accession>
<dbReference type="GO" id="GO:0070126">
    <property type="term" value="P:mitochondrial translational termination"/>
    <property type="evidence" value="ECO:0007669"/>
    <property type="project" value="TreeGrafter"/>
</dbReference>
<reference evidence="3" key="1">
    <citation type="submission" date="2021-01" db="EMBL/GenBank/DDBJ databases">
        <authorList>
            <person name="Kaushik A."/>
        </authorList>
    </citation>
    <scope>NUCLEOTIDE SEQUENCE</scope>
    <source>
        <strain evidence="3">AG1-1A</strain>
    </source>
</reference>
<dbReference type="GO" id="GO:0004045">
    <property type="term" value="F:peptidyl-tRNA hydrolase activity"/>
    <property type="evidence" value="ECO:0007669"/>
    <property type="project" value="TreeGrafter"/>
</dbReference>
<dbReference type="SUPFAM" id="SSF110916">
    <property type="entry name" value="Peptidyl-tRNA hydrolase domain-like"/>
    <property type="match status" value="1"/>
</dbReference>
<feature type="region of interest" description="Disordered" evidence="1">
    <location>
        <begin position="213"/>
        <end position="240"/>
    </location>
</feature>
<proteinExistence type="predicted"/>
<dbReference type="GO" id="GO:0016150">
    <property type="term" value="F:translation release factor activity, codon nonspecific"/>
    <property type="evidence" value="ECO:0007669"/>
    <property type="project" value="TreeGrafter"/>
</dbReference>
<feature type="compositionally biased region" description="Basic and acidic residues" evidence="1">
    <location>
        <begin position="213"/>
        <end position="225"/>
    </location>
</feature>
<feature type="compositionally biased region" description="Basic residues" evidence="1">
    <location>
        <begin position="226"/>
        <end position="240"/>
    </location>
</feature>